<keyword evidence="2" id="KW-1185">Reference proteome</keyword>
<dbReference type="Proteomes" id="UP000193240">
    <property type="component" value="Unassembled WGS sequence"/>
</dbReference>
<proteinExistence type="predicted"/>
<name>A0A1Y2MDT4_EPING</name>
<protein>
    <submittedName>
        <fullName evidence="1">Uncharacterized protein</fullName>
    </submittedName>
</protein>
<organism evidence="1 2">
    <name type="scientific">Epicoccum nigrum</name>
    <name type="common">Soil fungus</name>
    <name type="synonym">Epicoccum purpurascens</name>
    <dbReference type="NCBI Taxonomy" id="105696"/>
    <lineage>
        <taxon>Eukaryota</taxon>
        <taxon>Fungi</taxon>
        <taxon>Dikarya</taxon>
        <taxon>Ascomycota</taxon>
        <taxon>Pezizomycotina</taxon>
        <taxon>Dothideomycetes</taxon>
        <taxon>Pleosporomycetidae</taxon>
        <taxon>Pleosporales</taxon>
        <taxon>Pleosporineae</taxon>
        <taxon>Didymellaceae</taxon>
        <taxon>Epicoccum</taxon>
    </lineage>
</organism>
<reference evidence="1 2" key="1">
    <citation type="journal article" date="2017" name="Genome Announc.">
        <title>Genome sequence of the saprophytic ascomycete Epicoccum nigrum ICMP 19927 strain isolated from New Zealand.</title>
        <authorList>
            <person name="Fokin M."/>
            <person name="Fleetwood D."/>
            <person name="Weir B.S."/>
            <person name="Villas-Boas S.G."/>
        </authorList>
    </citation>
    <scope>NUCLEOTIDE SEQUENCE [LARGE SCALE GENOMIC DNA]</scope>
    <source>
        <strain evidence="1 2">ICMP 19927</strain>
    </source>
</reference>
<evidence type="ECO:0000313" key="2">
    <source>
        <dbReference type="Proteomes" id="UP000193240"/>
    </source>
</evidence>
<sequence length="202" mass="22390">MQSWVGIYPPAGTASAPKQDTRVASRVKNLQATMGNMKEKIEIRQQIVGLAENNGRYCAKCGSRLTKRYCSNTCPLRKATLGWQPAEKGDRAWLWSAKKDVRSFWALSRDVEAHGLQANMLTVRGWEATATHLLSRTEDLKIPQRPLAALVYHKGFTPNWSFGEHWGKGPGLEDELAPDEVGMSTGEVAFAEPLGFAEEMDG</sequence>
<gene>
    <name evidence="1" type="ORF">B5807_00395</name>
</gene>
<evidence type="ECO:0000313" key="1">
    <source>
        <dbReference type="EMBL" id="OSS54250.1"/>
    </source>
</evidence>
<dbReference type="EMBL" id="KZ107838">
    <property type="protein sequence ID" value="OSS54250.1"/>
    <property type="molecule type" value="Genomic_DNA"/>
</dbReference>
<accession>A0A1Y2MDT4</accession>
<dbReference type="InParanoid" id="A0A1Y2MDT4"/>
<dbReference type="AlphaFoldDB" id="A0A1Y2MDT4"/>